<organism evidence="2 3">
    <name type="scientific">Thlaspi arvense</name>
    <name type="common">Field penny-cress</name>
    <dbReference type="NCBI Taxonomy" id="13288"/>
    <lineage>
        <taxon>Eukaryota</taxon>
        <taxon>Viridiplantae</taxon>
        <taxon>Streptophyta</taxon>
        <taxon>Embryophyta</taxon>
        <taxon>Tracheophyta</taxon>
        <taxon>Spermatophyta</taxon>
        <taxon>Magnoliopsida</taxon>
        <taxon>eudicotyledons</taxon>
        <taxon>Gunneridae</taxon>
        <taxon>Pentapetalae</taxon>
        <taxon>rosids</taxon>
        <taxon>malvids</taxon>
        <taxon>Brassicales</taxon>
        <taxon>Brassicaceae</taxon>
        <taxon>Thlaspideae</taxon>
        <taxon>Thlaspi</taxon>
    </lineage>
</organism>
<dbReference type="EMBL" id="CAJVSB020000840">
    <property type="protein sequence ID" value="CAH2068558.1"/>
    <property type="molecule type" value="Genomic_DNA"/>
</dbReference>
<keyword evidence="3" id="KW-1185">Reference proteome</keyword>
<comment type="caution">
    <text evidence="2">The sequence shown here is derived from an EMBL/GenBank/DDBJ whole genome shotgun (WGS) entry which is preliminary data.</text>
</comment>
<dbReference type="Proteomes" id="UP000836841">
    <property type="component" value="Unassembled WGS sequence"/>
</dbReference>
<accession>A0AAU9SQQ3</accession>
<dbReference type="PANTHER" id="PTHR15835">
    <property type="entry name" value="NUCLEAR-INTERACTING PARTNER OF ALK"/>
    <property type="match status" value="1"/>
</dbReference>
<name>A0AAU9SQQ3_THLAR</name>
<keyword evidence="1" id="KW-0732">Signal</keyword>
<dbReference type="PANTHER" id="PTHR15835:SF16">
    <property type="entry name" value="F20D23.9 PROTEIN"/>
    <property type="match status" value="1"/>
</dbReference>
<gene>
    <name evidence="2" type="ORF">TAV2_LOCUS18315</name>
</gene>
<reference evidence="2 3" key="1">
    <citation type="submission" date="2022-03" db="EMBL/GenBank/DDBJ databases">
        <authorList>
            <person name="Nunn A."/>
            <person name="Chopra R."/>
            <person name="Nunn A."/>
            <person name="Contreras Garrido A."/>
        </authorList>
    </citation>
    <scope>NUCLEOTIDE SEQUENCE [LARGE SCALE GENOMIC DNA]</scope>
</reference>
<feature type="chain" id="PRO_5043930833" evidence="1">
    <location>
        <begin position="18"/>
        <end position="110"/>
    </location>
</feature>
<feature type="signal peptide" evidence="1">
    <location>
        <begin position="1"/>
        <end position="17"/>
    </location>
</feature>
<evidence type="ECO:0000313" key="3">
    <source>
        <dbReference type="Proteomes" id="UP000836841"/>
    </source>
</evidence>
<evidence type="ECO:0000256" key="1">
    <source>
        <dbReference type="SAM" id="SignalP"/>
    </source>
</evidence>
<dbReference type="AlphaFoldDB" id="A0AAU9SQQ3"/>
<evidence type="ECO:0000313" key="2">
    <source>
        <dbReference type="EMBL" id="CAH2068558.1"/>
    </source>
</evidence>
<dbReference type="GO" id="GO:0005634">
    <property type="term" value="C:nucleus"/>
    <property type="evidence" value="ECO:0007669"/>
    <property type="project" value="TreeGrafter"/>
</dbReference>
<sequence>MLLNLIIIIGEMTETWQIACTEDLCWDIVSCLACECGSIDWLGTGQGSKAGSLSRIGSYLPRSSLSTSAGGSVLGSFQPSCRPWERGDLLRRLSTFKPANWFGKPKGWTD</sequence>
<proteinExistence type="predicted"/>
<protein>
    <submittedName>
        <fullName evidence="2">Uncharacterized protein</fullName>
    </submittedName>
</protein>